<evidence type="ECO:0000259" key="7">
    <source>
        <dbReference type="Pfam" id="PF00296"/>
    </source>
</evidence>
<dbReference type="Gene3D" id="3.20.20.30">
    <property type="entry name" value="Luciferase-like domain"/>
    <property type="match status" value="1"/>
</dbReference>
<proteinExistence type="inferred from homology"/>
<dbReference type="GO" id="GO:0016705">
    <property type="term" value="F:oxidoreductase activity, acting on paired donors, with incorporation or reduction of molecular oxygen"/>
    <property type="evidence" value="ECO:0007669"/>
    <property type="project" value="InterPro"/>
</dbReference>
<dbReference type="PIRSF" id="PIRSF000337">
    <property type="entry name" value="NTA_MOA"/>
    <property type="match status" value="1"/>
</dbReference>
<keyword evidence="2 6" id="KW-0288">FMN</keyword>
<evidence type="ECO:0000256" key="1">
    <source>
        <dbReference type="ARBA" id="ARBA00022630"/>
    </source>
</evidence>
<name>A0AA40VMC4_9MICO</name>
<organism evidence="8 9">
    <name type="scientific">Microbacterium invictum</name>
    <dbReference type="NCBI Taxonomy" id="515415"/>
    <lineage>
        <taxon>Bacteria</taxon>
        <taxon>Bacillati</taxon>
        <taxon>Actinomycetota</taxon>
        <taxon>Actinomycetes</taxon>
        <taxon>Micrococcales</taxon>
        <taxon>Microbacteriaceae</taxon>
        <taxon>Microbacterium</taxon>
    </lineage>
</organism>
<keyword evidence="9" id="KW-1185">Reference proteome</keyword>
<feature type="binding site" evidence="6">
    <location>
        <position position="52"/>
    </location>
    <ligand>
        <name>FMN</name>
        <dbReference type="ChEBI" id="CHEBI:58210"/>
    </ligand>
</feature>
<dbReference type="NCBIfam" id="TIGR03860">
    <property type="entry name" value="FMN_nitrolo"/>
    <property type="match status" value="1"/>
</dbReference>
<evidence type="ECO:0000256" key="5">
    <source>
        <dbReference type="ARBA" id="ARBA00033748"/>
    </source>
</evidence>
<gene>
    <name evidence="8" type="ORF">BKA10_002073</name>
</gene>
<dbReference type="EMBL" id="JACIFH010000001">
    <property type="protein sequence ID" value="MBB4140279.1"/>
    <property type="molecule type" value="Genomic_DNA"/>
</dbReference>
<evidence type="ECO:0000313" key="8">
    <source>
        <dbReference type="EMBL" id="MBB4140279.1"/>
    </source>
</evidence>
<dbReference type="PANTHER" id="PTHR30011">
    <property type="entry name" value="ALKANESULFONATE MONOOXYGENASE-RELATED"/>
    <property type="match status" value="1"/>
</dbReference>
<evidence type="ECO:0000256" key="3">
    <source>
        <dbReference type="ARBA" id="ARBA00023002"/>
    </source>
</evidence>
<dbReference type="InterPro" id="IPR016215">
    <property type="entry name" value="NTA_MOA"/>
</dbReference>
<dbReference type="CDD" id="cd01095">
    <property type="entry name" value="Nitrilotriacetate_monoxgenase"/>
    <property type="match status" value="1"/>
</dbReference>
<comment type="similarity">
    <text evidence="5">Belongs to the NtaA/SnaA/DszA monooxygenase family.</text>
</comment>
<keyword evidence="3" id="KW-0560">Oxidoreductase</keyword>
<dbReference type="GO" id="GO:0004497">
    <property type="term" value="F:monooxygenase activity"/>
    <property type="evidence" value="ECO:0007669"/>
    <property type="project" value="UniProtKB-KW"/>
</dbReference>
<dbReference type="Proteomes" id="UP000549113">
    <property type="component" value="Unassembled WGS sequence"/>
</dbReference>
<evidence type="ECO:0000256" key="6">
    <source>
        <dbReference type="PIRSR" id="PIRSR000337-1"/>
    </source>
</evidence>
<protein>
    <submittedName>
        <fullName evidence="8">FMN-dependent oxidoreductase (Nitrilotriacetate monooxygenase family)</fullName>
    </submittedName>
</protein>
<accession>A0AA40VMC4</accession>
<evidence type="ECO:0000256" key="2">
    <source>
        <dbReference type="ARBA" id="ARBA00022643"/>
    </source>
</evidence>
<dbReference type="RefSeq" id="WP_183499839.1">
    <property type="nucleotide sequence ID" value="NZ_BAABCO010000002.1"/>
</dbReference>
<reference evidence="8 9" key="1">
    <citation type="submission" date="2020-08" db="EMBL/GenBank/DDBJ databases">
        <title>Sequencing the genomes of 1000 actinobacteria strains.</title>
        <authorList>
            <person name="Klenk H.-P."/>
        </authorList>
    </citation>
    <scope>NUCLEOTIDE SEQUENCE [LARGE SCALE GENOMIC DNA]</scope>
    <source>
        <strain evidence="8 9">DSM 19600</strain>
    </source>
</reference>
<feature type="binding site" evidence="6">
    <location>
        <position position="136"/>
    </location>
    <ligand>
        <name>FMN</name>
        <dbReference type="ChEBI" id="CHEBI:58210"/>
    </ligand>
</feature>
<evidence type="ECO:0000256" key="4">
    <source>
        <dbReference type="ARBA" id="ARBA00023033"/>
    </source>
</evidence>
<dbReference type="SUPFAM" id="SSF51679">
    <property type="entry name" value="Bacterial luciferase-like"/>
    <property type="match status" value="1"/>
</dbReference>
<feature type="binding site" evidence="6">
    <location>
        <position position="85"/>
    </location>
    <ligand>
        <name>FMN</name>
        <dbReference type="ChEBI" id="CHEBI:58210"/>
    </ligand>
</feature>
<dbReference type="InterPro" id="IPR051260">
    <property type="entry name" value="Diverse_substr_monoxygenases"/>
</dbReference>
<sequence length="432" mass="48233">MNLMLFHSPLGRMTHSWRRATSRSEELTSIELALHSAQRAEDAKLDAMFLSDTPFYDPGDIMMYEPVTTIAALGALTKRVGLVGTIPTTYTQPYDVARYLASIDFISKGRAGWNIVTLASGEENYSHDLPPKSERYAIAEDYLQAATKLWDAWDDDAVVRNLGNGDWVDPARVHRADHHGPHYRTRGPLPMPRSPQGRPVLVQAGQSPEGRAFGARWAEVVFTSQNRLELAQEFYADMRDRAERSGRPDGIPKVLPGIVPLIASTQDEAEKIAEEIAELYPLDRGLIELSEFLLGADLAGLDLDEPIPLERLVPLDLAKEMPQLTASRYENLYRIVVDERPTLRQMVRTGTKTKGHQFIVGTPTTIADRMQAWYEARACDGFVIIPPYMPEGLDAICDDLVPELVARGLFRAEYPGTTLRDTLGLVRPAPVR</sequence>
<keyword evidence="4 8" id="KW-0503">Monooxygenase</keyword>
<feature type="domain" description="Luciferase-like" evidence="7">
    <location>
        <begin position="26"/>
        <end position="376"/>
    </location>
</feature>
<evidence type="ECO:0000313" key="9">
    <source>
        <dbReference type="Proteomes" id="UP000549113"/>
    </source>
</evidence>
<keyword evidence="1 6" id="KW-0285">Flavoprotein</keyword>
<dbReference type="InterPro" id="IPR036661">
    <property type="entry name" value="Luciferase-like_sf"/>
</dbReference>
<feature type="binding site" evidence="6">
    <location>
        <position position="207"/>
    </location>
    <ligand>
        <name>FMN</name>
        <dbReference type="ChEBI" id="CHEBI:58210"/>
    </ligand>
</feature>
<dbReference type="Pfam" id="PF00296">
    <property type="entry name" value="Bac_luciferase"/>
    <property type="match status" value="1"/>
</dbReference>
<comment type="caution">
    <text evidence="8">The sequence shown here is derived from an EMBL/GenBank/DDBJ whole genome shotgun (WGS) entry which is preliminary data.</text>
</comment>
<dbReference type="AlphaFoldDB" id="A0AA40VMC4"/>
<dbReference type="PANTHER" id="PTHR30011:SF16">
    <property type="entry name" value="C2H2 FINGER DOMAIN TRANSCRIPTION FACTOR (EUROFUNG)-RELATED"/>
    <property type="match status" value="1"/>
</dbReference>
<dbReference type="InterPro" id="IPR011251">
    <property type="entry name" value="Luciferase-like_dom"/>
</dbReference>